<dbReference type="InterPro" id="IPR001173">
    <property type="entry name" value="Glyco_trans_2-like"/>
</dbReference>
<sequence>MVLHPGKCKVIHIQFSKVASIPPPLYLNNIELKQVQVMRILGVLLQADLKWNAHVDHICNSAGQRLYLLRRLKHFHVPKEDLVSVYVCYVRPVTEYTAPVWHSGLTSSLSQKIERIQRRAVRIILGSDYFGYTDACTILHLPTLHMRRSNLTLNFATSLLSSELYRHFLPPARETISSRRWSYSRHGWHVSLKVLDGKPPTAHAGRVESSKETLMIVDGAAPFSYPVRGLTVVPEGTAELPGLAVLDETVRQEYEVQLQTTDYGVLDTVAEVAQAQLEGLRTKSLTIRSKSLSRLNRQLQFIVYTNTVYDIDATEIINFRYLQHRVSIPLRIRVRTVPFLYDPGPDNDISAKITIITKTFIRYASIRALLSSIREFYPNIRVVVADDSRPVEDLQAENVDHFVMPFAAGWFAGRNLAVSQVTTPYLLWVDDDFLFVPETKLENLLEVLENTKLDLVAGAVGRTGIRFTEKMDIVPGDENGDCLRIHDLHHWGPVPGFPQCHLATRVINFFLARTDSVRAVGFDPVYTRIAHTQFFMAAIGRLRVASCDHVRIDHVSDKPAEYKKFRNAGGDQKKVRHRHEFFKYNIQCWVNR</sequence>
<dbReference type="EMBL" id="OV696686">
    <property type="protein sequence ID" value="CAH1233098.1"/>
    <property type="molecule type" value="Genomic_DNA"/>
</dbReference>
<dbReference type="CDD" id="cd00761">
    <property type="entry name" value="Glyco_tranf_GTA_type"/>
    <property type="match status" value="1"/>
</dbReference>
<evidence type="ECO:0000259" key="1">
    <source>
        <dbReference type="Pfam" id="PF00535"/>
    </source>
</evidence>
<protein>
    <submittedName>
        <fullName evidence="2">B4GALNT2 protein</fullName>
    </submittedName>
</protein>
<evidence type="ECO:0000313" key="3">
    <source>
        <dbReference type="Proteomes" id="UP000838412"/>
    </source>
</evidence>
<dbReference type="Gene3D" id="3.90.550.10">
    <property type="entry name" value="Spore Coat Polysaccharide Biosynthesis Protein SpsA, Chain A"/>
    <property type="match status" value="1"/>
</dbReference>
<dbReference type="PANTHER" id="PTHR15046">
    <property type="entry name" value="GLYCO_TRANS_2-LIKE DOMAIN-CONTAINING PROTEIN"/>
    <property type="match status" value="1"/>
</dbReference>
<organism evidence="2 3">
    <name type="scientific">Branchiostoma lanceolatum</name>
    <name type="common">Common lancelet</name>
    <name type="synonym">Amphioxus lanceolatum</name>
    <dbReference type="NCBI Taxonomy" id="7740"/>
    <lineage>
        <taxon>Eukaryota</taxon>
        <taxon>Metazoa</taxon>
        <taxon>Chordata</taxon>
        <taxon>Cephalochordata</taxon>
        <taxon>Leptocardii</taxon>
        <taxon>Amphioxiformes</taxon>
        <taxon>Branchiostomatidae</taxon>
        <taxon>Branchiostoma</taxon>
    </lineage>
</organism>
<reference evidence="2" key="1">
    <citation type="submission" date="2022-01" db="EMBL/GenBank/DDBJ databases">
        <authorList>
            <person name="Braso-Vives M."/>
        </authorList>
    </citation>
    <scope>NUCLEOTIDE SEQUENCE</scope>
</reference>
<dbReference type="SUPFAM" id="SSF53448">
    <property type="entry name" value="Nucleotide-diphospho-sugar transferases"/>
    <property type="match status" value="1"/>
</dbReference>
<accession>A0A8J9VN43</accession>
<dbReference type="Pfam" id="PF00535">
    <property type="entry name" value="Glycos_transf_2"/>
    <property type="match status" value="1"/>
</dbReference>
<dbReference type="AlphaFoldDB" id="A0A8J9VN43"/>
<gene>
    <name evidence="2" type="primary">B4GALNT2</name>
    <name evidence="2" type="ORF">BLAG_LOCUS1955</name>
</gene>
<evidence type="ECO:0000313" key="2">
    <source>
        <dbReference type="EMBL" id="CAH1233098.1"/>
    </source>
</evidence>
<proteinExistence type="predicted"/>
<feature type="domain" description="Glycosyltransferase 2-like" evidence="1">
    <location>
        <begin position="354"/>
        <end position="469"/>
    </location>
</feature>
<keyword evidence="3" id="KW-1185">Reference proteome</keyword>
<name>A0A8J9VN43_BRALA</name>
<dbReference type="OrthoDB" id="2139606at2759"/>
<dbReference type="InterPro" id="IPR029044">
    <property type="entry name" value="Nucleotide-diphossugar_trans"/>
</dbReference>
<dbReference type="PANTHER" id="PTHR15046:SF3">
    <property type="entry name" value="BETA-1,4 N-ACETYLGALACTOSAMINYLTRANSFERASE 2-LIKE"/>
    <property type="match status" value="1"/>
</dbReference>
<dbReference type="Proteomes" id="UP000838412">
    <property type="component" value="Chromosome 1"/>
</dbReference>